<evidence type="ECO:0000256" key="5">
    <source>
        <dbReference type="ARBA" id="ARBA00022833"/>
    </source>
</evidence>
<dbReference type="SUPFAM" id="SSF57845">
    <property type="entry name" value="B-box zinc-binding domain"/>
    <property type="match status" value="1"/>
</dbReference>
<dbReference type="Gene3D" id="2.120.10.80">
    <property type="entry name" value="Kelch-type beta propeller"/>
    <property type="match status" value="2"/>
</dbReference>
<dbReference type="PROSITE" id="PS50119">
    <property type="entry name" value="ZF_BBOX"/>
    <property type="match status" value="1"/>
</dbReference>
<dbReference type="PROSITE" id="PS50089">
    <property type="entry name" value="ZF_RING_2"/>
    <property type="match status" value="1"/>
</dbReference>
<dbReference type="PANTHER" id="PTHR46260:SF3">
    <property type="entry name" value="RING-TYPE DOMAIN-CONTAINING PROTEIN"/>
    <property type="match status" value="1"/>
</dbReference>
<keyword evidence="7" id="KW-0175">Coiled coil</keyword>
<dbReference type="SUPFAM" id="SSF57850">
    <property type="entry name" value="RING/U-box"/>
    <property type="match status" value="1"/>
</dbReference>
<gene>
    <name evidence="11" type="ORF">ECRASSUSDP1_LOCUS153</name>
</gene>
<protein>
    <recommendedName>
        <fullName evidence="13">Kelch motif family protein</fullName>
    </recommendedName>
</protein>
<feature type="compositionally biased region" description="Basic and acidic residues" evidence="8">
    <location>
        <begin position="309"/>
        <end position="325"/>
    </location>
</feature>
<dbReference type="InterPro" id="IPR013083">
    <property type="entry name" value="Znf_RING/FYVE/PHD"/>
</dbReference>
<dbReference type="InterPro" id="IPR015915">
    <property type="entry name" value="Kelch-typ_b-propeller"/>
</dbReference>
<dbReference type="SUPFAM" id="SSF117281">
    <property type="entry name" value="Kelch motif"/>
    <property type="match status" value="1"/>
</dbReference>
<keyword evidence="3" id="KW-0677">Repeat</keyword>
<dbReference type="PROSITE" id="PS00518">
    <property type="entry name" value="ZF_RING_1"/>
    <property type="match status" value="1"/>
</dbReference>
<dbReference type="InterPro" id="IPR017907">
    <property type="entry name" value="Znf_RING_CS"/>
</dbReference>
<evidence type="ECO:0000259" key="9">
    <source>
        <dbReference type="PROSITE" id="PS50089"/>
    </source>
</evidence>
<feature type="compositionally biased region" description="Basic and acidic residues" evidence="8">
    <location>
        <begin position="333"/>
        <end position="345"/>
    </location>
</feature>
<keyword evidence="2" id="KW-0479">Metal-binding</keyword>
<keyword evidence="12" id="KW-1185">Reference proteome</keyword>
<dbReference type="EMBL" id="CAMPGE010000145">
    <property type="protein sequence ID" value="CAI2358870.1"/>
    <property type="molecule type" value="Genomic_DNA"/>
</dbReference>
<keyword evidence="1" id="KW-0880">Kelch repeat</keyword>
<dbReference type="Pfam" id="PF00643">
    <property type="entry name" value="zf-B_box"/>
    <property type="match status" value="1"/>
</dbReference>
<feature type="domain" description="RING-type" evidence="9">
    <location>
        <begin position="7"/>
        <end position="50"/>
    </location>
</feature>
<keyword evidence="5" id="KW-0862">Zinc</keyword>
<dbReference type="InterPro" id="IPR001841">
    <property type="entry name" value="Znf_RING"/>
</dbReference>
<dbReference type="Gene3D" id="3.30.160.60">
    <property type="entry name" value="Classic Zinc Finger"/>
    <property type="match status" value="1"/>
</dbReference>
<comment type="caution">
    <text evidence="11">The sequence shown here is derived from an EMBL/GenBank/DDBJ whole genome shotgun (WGS) entry which is preliminary data.</text>
</comment>
<dbReference type="InterPro" id="IPR000315">
    <property type="entry name" value="Znf_B-box"/>
</dbReference>
<feature type="coiled-coil region" evidence="7">
    <location>
        <begin position="138"/>
        <end position="176"/>
    </location>
</feature>
<dbReference type="PANTHER" id="PTHR46260">
    <property type="entry name" value="RING-TYPE DOMAIN-CONTAINING PROTEIN"/>
    <property type="match status" value="1"/>
</dbReference>
<evidence type="ECO:0000256" key="1">
    <source>
        <dbReference type="ARBA" id="ARBA00022441"/>
    </source>
</evidence>
<evidence type="ECO:0000259" key="10">
    <source>
        <dbReference type="PROSITE" id="PS50119"/>
    </source>
</evidence>
<dbReference type="SMART" id="SM00336">
    <property type="entry name" value="BBOX"/>
    <property type="match status" value="1"/>
</dbReference>
<evidence type="ECO:0000256" key="2">
    <source>
        <dbReference type="ARBA" id="ARBA00022723"/>
    </source>
</evidence>
<evidence type="ECO:0000313" key="11">
    <source>
        <dbReference type="EMBL" id="CAI2358870.1"/>
    </source>
</evidence>
<name>A0AAD1TYV0_EUPCR</name>
<dbReference type="AlphaFoldDB" id="A0AAD1TYV0"/>
<proteinExistence type="predicted"/>
<evidence type="ECO:0000256" key="6">
    <source>
        <dbReference type="PROSITE-ProRule" id="PRU00024"/>
    </source>
</evidence>
<feature type="region of interest" description="Disordered" evidence="8">
    <location>
        <begin position="306"/>
        <end position="397"/>
    </location>
</feature>
<dbReference type="SMART" id="SM00184">
    <property type="entry name" value="RING"/>
    <property type="match status" value="1"/>
</dbReference>
<evidence type="ECO:0000313" key="12">
    <source>
        <dbReference type="Proteomes" id="UP001295684"/>
    </source>
</evidence>
<dbReference type="GO" id="GO:0008270">
    <property type="term" value="F:zinc ion binding"/>
    <property type="evidence" value="ECO:0007669"/>
    <property type="project" value="UniProtKB-KW"/>
</dbReference>
<dbReference type="Pfam" id="PF14634">
    <property type="entry name" value="zf-RING_5"/>
    <property type="match status" value="1"/>
</dbReference>
<sequence length="715" mass="82127">MNFIITCERCEEYFDQDERTPLILPDCGHTFCESCVAELLGEEEKACPTCGSEITHEDPREFMKNQKILDLIQKNTNIPHEIENQVMCPRHYDKVIEYFCKNCTQTVCVKCMFDDHNGHELLQVDEMTNVLKQNVYDLQKMLVNATRLNEENRKLIEQVKDELSKLKQQQMQNIDKGFMELMKKLEDKKQEIMLEFEKRYKKEEQKFMTKTSLVDTNSEEIKGIEKIFNELLQFINNNPDAKFLQKASDVTTFLHKSFTDLDIITKNQIAQKSEIYIHPSFKPLTLNVKKAIEIVSKFEMLPLNAMPTSREKSTSRTRGSRREGLRGPGMYMDEARSTEEQEYGGHPRHPSSRSNLKNSVRSNAGPKGGYPAISKRMPKNKMHNSYRDPTDLETDDWESRTKPMNKLRKHGGPYPQQTMIHAFGDNAEFLSYNVEDQIWEQNKYDNNSNYSGSLKYMSAASSPDGKIYLTGGCLISTGDPVNVCYEVSAIKASKNQSKKKMLNRRYAHCSVFLNGYVYVIGGFNNKDAEDVSPNTTNSCECFSPYENSWSEVCPIAQSRAFAAAATIMNQYIYLFGGFQGFNILNTIERYDCMSDHWLTLHLKLPAASAKLGAVAINNDEILILGGLNLSLKKRQKSVMKLSLSGKKWTSLNDMKIGKTFNCSAFYYDNYVYSIGGNEKDICERYDLENDFWEPIPSYSEITSLKDFQTWCMALV</sequence>
<keyword evidence="4 6" id="KW-0863">Zinc-finger</keyword>
<dbReference type="InterPro" id="IPR051746">
    <property type="entry name" value="Kelch_domain_containing_8"/>
</dbReference>
<dbReference type="Proteomes" id="UP001295684">
    <property type="component" value="Unassembled WGS sequence"/>
</dbReference>
<dbReference type="CDD" id="cd19769">
    <property type="entry name" value="Bbox2_TRIM16-like"/>
    <property type="match status" value="1"/>
</dbReference>
<dbReference type="SMART" id="SM00612">
    <property type="entry name" value="Kelch"/>
    <property type="match status" value="3"/>
</dbReference>
<feature type="domain" description="B box-type" evidence="10">
    <location>
        <begin position="83"/>
        <end position="124"/>
    </location>
</feature>
<accession>A0AAD1TYV0</accession>
<dbReference type="Gene3D" id="3.30.40.10">
    <property type="entry name" value="Zinc/RING finger domain, C3HC4 (zinc finger)"/>
    <property type="match status" value="1"/>
</dbReference>
<dbReference type="InterPro" id="IPR006652">
    <property type="entry name" value="Kelch_1"/>
</dbReference>
<feature type="compositionally biased region" description="Polar residues" evidence="8">
    <location>
        <begin position="352"/>
        <end position="362"/>
    </location>
</feature>
<evidence type="ECO:0000256" key="7">
    <source>
        <dbReference type="SAM" id="Coils"/>
    </source>
</evidence>
<dbReference type="Pfam" id="PF24681">
    <property type="entry name" value="Kelch_KLHDC2_KLHL20_DRC7"/>
    <property type="match status" value="1"/>
</dbReference>
<evidence type="ECO:0008006" key="13">
    <source>
        <dbReference type="Google" id="ProtNLM"/>
    </source>
</evidence>
<evidence type="ECO:0000256" key="8">
    <source>
        <dbReference type="SAM" id="MobiDB-lite"/>
    </source>
</evidence>
<reference evidence="11" key="1">
    <citation type="submission" date="2023-07" db="EMBL/GenBank/DDBJ databases">
        <authorList>
            <consortium name="AG Swart"/>
            <person name="Singh M."/>
            <person name="Singh A."/>
            <person name="Seah K."/>
            <person name="Emmerich C."/>
        </authorList>
    </citation>
    <scope>NUCLEOTIDE SEQUENCE</scope>
    <source>
        <strain evidence="11">DP1</strain>
    </source>
</reference>
<evidence type="ECO:0000256" key="3">
    <source>
        <dbReference type="ARBA" id="ARBA00022737"/>
    </source>
</evidence>
<evidence type="ECO:0000256" key="4">
    <source>
        <dbReference type="ARBA" id="ARBA00022771"/>
    </source>
</evidence>
<organism evidence="11 12">
    <name type="scientific">Euplotes crassus</name>
    <dbReference type="NCBI Taxonomy" id="5936"/>
    <lineage>
        <taxon>Eukaryota</taxon>
        <taxon>Sar</taxon>
        <taxon>Alveolata</taxon>
        <taxon>Ciliophora</taxon>
        <taxon>Intramacronucleata</taxon>
        <taxon>Spirotrichea</taxon>
        <taxon>Hypotrichia</taxon>
        <taxon>Euplotida</taxon>
        <taxon>Euplotidae</taxon>
        <taxon>Moneuplotes</taxon>
    </lineage>
</organism>